<evidence type="ECO:0000313" key="2">
    <source>
        <dbReference type="EMBL" id="KHA70065.1"/>
    </source>
</evidence>
<feature type="transmembrane region" description="Helical" evidence="1">
    <location>
        <begin position="60"/>
        <end position="79"/>
    </location>
</feature>
<keyword evidence="1" id="KW-0472">Membrane</keyword>
<feature type="transmembrane region" description="Helical" evidence="1">
    <location>
        <begin position="12"/>
        <end position="30"/>
    </location>
</feature>
<keyword evidence="1" id="KW-0812">Transmembrane</keyword>
<dbReference type="Proteomes" id="UP000030564">
    <property type="component" value="Unassembled WGS sequence"/>
</dbReference>
<dbReference type="OrthoDB" id="8596329at2"/>
<dbReference type="AlphaFoldDB" id="A0A0A6D4L1"/>
<protein>
    <submittedName>
        <fullName evidence="2">Uncharacterized protein</fullName>
    </submittedName>
</protein>
<gene>
    <name evidence="2" type="ORF">NZ35_27545</name>
</gene>
<name>A0A0A6D4L1_9PSED</name>
<keyword evidence="1" id="KW-1133">Transmembrane helix</keyword>
<comment type="caution">
    <text evidence="2">The sequence shown here is derived from an EMBL/GenBank/DDBJ whole genome shotgun (WGS) entry which is preliminary data.</text>
</comment>
<proteinExistence type="predicted"/>
<organism evidence="2 3">
    <name type="scientific">Pseudomonas chlororaphis</name>
    <dbReference type="NCBI Taxonomy" id="587753"/>
    <lineage>
        <taxon>Bacteria</taxon>
        <taxon>Pseudomonadati</taxon>
        <taxon>Pseudomonadota</taxon>
        <taxon>Gammaproteobacteria</taxon>
        <taxon>Pseudomonadales</taxon>
        <taxon>Pseudomonadaceae</taxon>
        <taxon>Pseudomonas</taxon>
    </lineage>
</organism>
<evidence type="ECO:0000313" key="3">
    <source>
        <dbReference type="Proteomes" id="UP000030564"/>
    </source>
</evidence>
<dbReference type="PATRIC" id="fig|587753.9.peg.4870"/>
<sequence length="86" mass="8883">MVEKIALRTAKTLYALAIGAGVIWLAWLCLVHLPWWAAIVAFCVGLPLLALAAAPVAAGGALLAGLVVGTVTLISYAMARRVRAGD</sequence>
<evidence type="ECO:0000256" key="1">
    <source>
        <dbReference type="SAM" id="Phobius"/>
    </source>
</evidence>
<dbReference type="EMBL" id="JSFK01000048">
    <property type="protein sequence ID" value="KHA70065.1"/>
    <property type="molecule type" value="Genomic_DNA"/>
</dbReference>
<accession>A0A0A6D4L1</accession>
<reference evidence="2 3" key="1">
    <citation type="submission" date="2014-10" db="EMBL/GenBank/DDBJ databases">
        <title>Draft genome sequence of Pseudomonas chlororaphis EA105.</title>
        <authorList>
            <person name="McCully L.M."/>
            <person name="Bitzer A.S."/>
            <person name="Spence C."/>
            <person name="Bais H."/>
            <person name="Silby M.W."/>
        </authorList>
    </citation>
    <scope>NUCLEOTIDE SEQUENCE [LARGE SCALE GENOMIC DNA]</scope>
    <source>
        <strain evidence="2 3">EA105</strain>
    </source>
</reference>